<dbReference type="RefSeq" id="WP_088129414.1">
    <property type="nucleotide sequence ID" value="NZ_JACWKG010000024.1"/>
</dbReference>
<dbReference type="EMBL" id="VUAA01000089">
    <property type="protein sequence ID" value="KAA1252394.1"/>
    <property type="molecule type" value="Genomic_DNA"/>
</dbReference>
<name>A0A5B1BZ00_VIBCL</name>
<evidence type="ECO:0000313" key="2">
    <source>
        <dbReference type="Proteomes" id="UP000323225"/>
    </source>
</evidence>
<proteinExistence type="predicted"/>
<organism evidence="1 2">
    <name type="scientific">Vibrio cholerae</name>
    <dbReference type="NCBI Taxonomy" id="666"/>
    <lineage>
        <taxon>Bacteria</taxon>
        <taxon>Pseudomonadati</taxon>
        <taxon>Pseudomonadota</taxon>
        <taxon>Gammaproteobacteria</taxon>
        <taxon>Vibrionales</taxon>
        <taxon>Vibrionaceae</taxon>
        <taxon>Vibrio</taxon>
    </lineage>
</organism>
<reference evidence="1 2" key="1">
    <citation type="submission" date="2019-09" db="EMBL/GenBank/DDBJ databases">
        <authorList>
            <person name="Kritzky A."/>
            <person name="Schelkanova E.Y."/>
            <person name="Alkhova Z.V."/>
            <person name="Smirnova N.I."/>
        </authorList>
    </citation>
    <scope>NUCLEOTIDE SEQUENCE [LARGE SCALE GENOMIC DNA]</scope>
    <source>
        <strain evidence="1 2">M1526</strain>
    </source>
</reference>
<evidence type="ECO:0000313" key="1">
    <source>
        <dbReference type="EMBL" id="KAA1252394.1"/>
    </source>
</evidence>
<protein>
    <submittedName>
        <fullName evidence="1">Uncharacterized protein</fullName>
    </submittedName>
</protein>
<comment type="caution">
    <text evidence="1">The sequence shown here is derived from an EMBL/GenBank/DDBJ whole genome shotgun (WGS) entry which is preliminary data.</text>
</comment>
<accession>A0A5B1BZ00</accession>
<gene>
    <name evidence="1" type="ORF">F0M16_23255</name>
</gene>
<dbReference type="Proteomes" id="UP000323225">
    <property type="component" value="Unassembled WGS sequence"/>
</dbReference>
<dbReference type="AlphaFoldDB" id="A0A5B1BZ00"/>
<sequence length="125" mass="14587">MAVSIDLRVGITPFEFWHEFGEDQINVINSKVFVESKKLVLSCDAKPVDSNQRSDAKLIFRNPHLLTQIVVTDERVFERFTRYVKNHRGEFDSFEFAITFENQKYQYPVKVSKREIGGMVLQVQA</sequence>